<comment type="caution">
    <text evidence="8">The sequence shown here is derived from an EMBL/GenBank/DDBJ whole genome shotgun (WGS) entry which is preliminary data.</text>
</comment>
<evidence type="ECO:0000256" key="2">
    <source>
        <dbReference type="ARBA" id="ARBA00009347"/>
    </source>
</evidence>
<feature type="domain" description="Acyl-CoA dehydrogenase/oxidase N-terminal" evidence="7">
    <location>
        <begin position="7"/>
        <end position="114"/>
    </location>
</feature>
<evidence type="ECO:0000313" key="9">
    <source>
        <dbReference type="Proteomes" id="UP001501116"/>
    </source>
</evidence>
<keyword evidence="9" id="KW-1185">Reference proteome</keyword>
<dbReference type="InterPro" id="IPR013786">
    <property type="entry name" value="AcylCoA_DH/ox_N"/>
</dbReference>
<accession>A0ABN2RAU0</accession>
<dbReference type="SUPFAM" id="SSF47203">
    <property type="entry name" value="Acyl-CoA dehydrogenase C-terminal domain-like"/>
    <property type="match status" value="1"/>
</dbReference>
<dbReference type="InterPro" id="IPR046373">
    <property type="entry name" value="Acyl-CoA_Oxase/DH_mid-dom_sf"/>
</dbReference>
<keyword evidence="3" id="KW-0285">Flavoprotein</keyword>
<dbReference type="PANTHER" id="PTHR43884">
    <property type="entry name" value="ACYL-COA DEHYDROGENASE"/>
    <property type="match status" value="1"/>
</dbReference>
<dbReference type="Gene3D" id="1.20.140.10">
    <property type="entry name" value="Butyryl-CoA Dehydrogenase, subunit A, domain 3"/>
    <property type="match status" value="1"/>
</dbReference>
<dbReference type="PANTHER" id="PTHR43884:SF20">
    <property type="entry name" value="ACYL-COA DEHYDROGENASE FADE28"/>
    <property type="match status" value="1"/>
</dbReference>
<dbReference type="EMBL" id="BAAANN010000016">
    <property type="protein sequence ID" value="GAA1966136.1"/>
    <property type="molecule type" value="Genomic_DNA"/>
</dbReference>
<evidence type="ECO:0000256" key="3">
    <source>
        <dbReference type="ARBA" id="ARBA00022630"/>
    </source>
</evidence>
<organism evidence="8 9">
    <name type="scientific">Amycolatopsis minnesotensis</name>
    <dbReference type="NCBI Taxonomy" id="337894"/>
    <lineage>
        <taxon>Bacteria</taxon>
        <taxon>Bacillati</taxon>
        <taxon>Actinomycetota</taxon>
        <taxon>Actinomycetes</taxon>
        <taxon>Pseudonocardiales</taxon>
        <taxon>Pseudonocardiaceae</taxon>
        <taxon>Amycolatopsis</taxon>
    </lineage>
</organism>
<dbReference type="Proteomes" id="UP001501116">
    <property type="component" value="Unassembled WGS sequence"/>
</dbReference>
<evidence type="ECO:0000256" key="1">
    <source>
        <dbReference type="ARBA" id="ARBA00001974"/>
    </source>
</evidence>
<comment type="similarity">
    <text evidence="2">Belongs to the acyl-CoA dehydrogenase family.</text>
</comment>
<dbReference type="RefSeq" id="WP_344421498.1">
    <property type="nucleotide sequence ID" value="NZ_BAAANN010000016.1"/>
</dbReference>
<gene>
    <name evidence="8" type="ORF">GCM10009754_43200</name>
</gene>
<name>A0ABN2RAU0_9PSEU</name>
<feature type="domain" description="Acyl-CoA dehydrogenase/oxidase C-terminal" evidence="6">
    <location>
        <begin position="235"/>
        <end position="340"/>
    </location>
</feature>
<comment type="cofactor">
    <cofactor evidence="1">
        <name>FAD</name>
        <dbReference type="ChEBI" id="CHEBI:57692"/>
    </cofactor>
</comment>
<reference evidence="8 9" key="1">
    <citation type="journal article" date="2019" name="Int. J. Syst. Evol. Microbiol.">
        <title>The Global Catalogue of Microorganisms (GCM) 10K type strain sequencing project: providing services to taxonomists for standard genome sequencing and annotation.</title>
        <authorList>
            <consortium name="The Broad Institute Genomics Platform"/>
            <consortium name="The Broad Institute Genome Sequencing Center for Infectious Disease"/>
            <person name="Wu L."/>
            <person name="Ma J."/>
        </authorList>
    </citation>
    <scope>NUCLEOTIDE SEQUENCE [LARGE SCALE GENOMIC DNA]</scope>
    <source>
        <strain evidence="8 9">JCM 14545</strain>
    </source>
</reference>
<evidence type="ECO:0000259" key="6">
    <source>
        <dbReference type="Pfam" id="PF00441"/>
    </source>
</evidence>
<proteinExistence type="inferred from homology"/>
<evidence type="ECO:0000259" key="7">
    <source>
        <dbReference type="Pfam" id="PF02771"/>
    </source>
</evidence>
<dbReference type="InterPro" id="IPR037069">
    <property type="entry name" value="AcylCoA_DH/ox_N_sf"/>
</dbReference>
<sequence>MDFTLDETQREIADLATGILRKELDHERTWHDAGYDTRTWRALADAGLFSLALPADLGGDGLGVTEISVLLAEIGRAAAPVPALAALAYGVLPLDALGSPRQRAAFLPGVAAGETLLTAALHEPSAPLTLKPRTRAESDGGTWRLTGTKIGVPFAAAAERILVPASTPTGTAVFLVDPAAEGMALTPAPSSSGLPESSIHLDGVRVSDEDALDDHAPGEALATVRRFALAGVVSLADGVLAGALDLTSAHVGTRHQFGRPLAAFQAVAQQVADVYIISRTLQLAARSSAWRLGSGLDADGDLGVAAYWLAHEAPAALGTCHHLHGGLGVDVTYPLHRYYSLTKDLVRAVGGSASTESGVASCTSN</sequence>
<dbReference type="CDD" id="cd00567">
    <property type="entry name" value="ACAD"/>
    <property type="match status" value="1"/>
</dbReference>
<protein>
    <submittedName>
        <fullName evidence="8">Acyl-CoA dehydrogenase family protein</fullName>
    </submittedName>
</protein>
<dbReference type="SUPFAM" id="SSF56645">
    <property type="entry name" value="Acyl-CoA dehydrogenase NM domain-like"/>
    <property type="match status" value="1"/>
</dbReference>
<dbReference type="InterPro" id="IPR009075">
    <property type="entry name" value="AcylCo_DH/oxidase_C"/>
</dbReference>
<keyword evidence="5" id="KW-0560">Oxidoreductase</keyword>
<dbReference type="InterPro" id="IPR036250">
    <property type="entry name" value="AcylCo_DH-like_C"/>
</dbReference>
<evidence type="ECO:0000256" key="4">
    <source>
        <dbReference type="ARBA" id="ARBA00022827"/>
    </source>
</evidence>
<dbReference type="Pfam" id="PF00441">
    <property type="entry name" value="Acyl-CoA_dh_1"/>
    <property type="match status" value="1"/>
</dbReference>
<evidence type="ECO:0000313" key="8">
    <source>
        <dbReference type="EMBL" id="GAA1966136.1"/>
    </source>
</evidence>
<dbReference type="Gene3D" id="1.10.540.10">
    <property type="entry name" value="Acyl-CoA dehydrogenase/oxidase, N-terminal domain"/>
    <property type="match status" value="1"/>
</dbReference>
<dbReference type="InterPro" id="IPR009100">
    <property type="entry name" value="AcylCoA_DH/oxidase_NM_dom_sf"/>
</dbReference>
<dbReference type="Gene3D" id="2.40.110.10">
    <property type="entry name" value="Butyryl-CoA Dehydrogenase, subunit A, domain 2"/>
    <property type="match status" value="1"/>
</dbReference>
<evidence type="ECO:0000256" key="5">
    <source>
        <dbReference type="ARBA" id="ARBA00023002"/>
    </source>
</evidence>
<dbReference type="Pfam" id="PF02771">
    <property type="entry name" value="Acyl-CoA_dh_N"/>
    <property type="match status" value="1"/>
</dbReference>
<keyword evidence="4" id="KW-0274">FAD</keyword>